<evidence type="ECO:0000256" key="1">
    <source>
        <dbReference type="SAM" id="MobiDB-lite"/>
    </source>
</evidence>
<sequence length="108" mass="12003">MPKTTVLQVESYPSSPVLVDEFNRWYTEVHLREVLTVEGFVAARRFAPLEGNGPYVAQYEFEGDPKEAVPRPSRAAADGTLHMPDALRLDPPPRMLLLEAVGETHAAD</sequence>
<dbReference type="Proteomes" id="UP000627838">
    <property type="component" value="Unassembled WGS sequence"/>
</dbReference>
<dbReference type="RefSeq" id="WP_192763484.1">
    <property type="nucleotide sequence ID" value="NZ_JADBDZ010000001.1"/>
</dbReference>
<evidence type="ECO:0000313" key="3">
    <source>
        <dbReference type="Proteomes" id="UP000627838"/>
    </source>
</evidence>
<dbReference type="InterPro" id="IPR011008">
    <property type="entry name" value="Dimeric_a/b-barrel"/>
</dbReference>
<dbReference type="EMBL" id="JADBDZ010000001">
    <property type="protein sequence ID" value="MBE1537645.1"/>
    <property type="molecule type" value="Genomic_DNA"/>
</dbReference>
<keyword evidence="3" id="KW-1185">Reference proteome</keyword>
<feature type="region of interest" description="Disordered" evidence="1">
    <location>
        <begin position="64"/>
        <end position="88"/>
    </location>
</feature>
<comment type="caution">
    <text evidence="2">The sequence shown here is derived from an EMBL/GenBank/DDBJ whole genome shotgun (WGS) entry which is preliminary data.</text>
</comment>
<reference evidence="2 3" key="1">
    <citation type="submission" date="2020-10" db="EMBL/GenBank/DDBJ databases">
        <title>Sequencing the genomes of 1000 actinobacteria strains.</title>
        <authorList>
            <person name="Klenk H.-P."/>
        </authorList>
    </citation>
    <scope>NUCLEOTIDE SEQUENCE [LARGE SCALE GENOMIC DNA]</scope>
    <source>
        <strain evidence="2 3">DSM 46744</strain>
    </source>
</reference>
<dbReference type="SUPFAM" id="SSF54909">
    <property type="entry name" value="Dimeric alpha+beta barrel"/>
    <property type="match status" value="1"/>
</dbReference>
<evidence type="ECO:0008006" key="4">
    <source>
        <dbReference type="Google" id="ProtNLM"/>
    </source>
</evidence>
<name>A0ABR9K5G8_9ACTN</name>
<protein>
    <recommendedName>
        <fullName evidence="4">DUF4286 family protein</fullName>
    </recommendedName>
</protein>
<evidence type="ECO:0000313" key="2">
    <source>
        <dbReference type="EMBL" id="MBE1537645.1"/>
    </source>
</evidence>
<proteinExistence type="predicted"/>
<organism evidence="2 3">
    <name type="scientific">Actinomadura algeriensis</name>
    <dbReference type="NCBI Taxonomy" id="1679523"/>
    <lineage>
        <taxon>Bacteria</taxon>
        <taxon>Bacillati</taxon>
        <taxon>Actinomycetota</taxon>
        <taxon>Actinomycetes</taxon>
        <taxon>Streptosporangiales</taxon>
        <taxon>Thermomonosporaceae</taxon>
        <taxon>Actinomadura</taxon>
    </lineage>
</organism>
<accession>A0ABR9K5G8</accession>
<gene>
    <name evidence="2" type="ORF">H4W34_007478</name>
</gene>